<organism evidence="3 4">
    <name type="scientific">Syntrophobotulus glycolicus (strain DSM 8271 / FlGlyR)</name>
    <dbReference type="NCBI Taxonomy" id="645991"/>
    <lineage>
        <taxon>Bacteria</taxon>
        <taxon>Bacillati</taxon>
        <taxon>Bacillota</taxon>
        <taxon>Clostridia</taxon>
        <taxon>Eubacteriales</taxon>
        <taxon>Desulfitobacteriaceae</taxon>
        <taxon>Syntrophobotulus</taxon>
    </lineage>
</organism>
<dbReference type="InterPro" id="IPR017439">
    <property type="entry name" value="Amidohydrolase"/>
</dbReference>
<gene>
    <name evidence="3" type="ordered locus">Sgly_0428</name>
</gene>
<keyword evidence="4" id="KW-1185">Reference proteome</keyword>
<dbReference type="PANTHER" id="PTHR30575:SF0">
    <property type="entry name" value="XAA-ARG DIPEPTIDASE"/>
    <property type="match status" value="1"/>
</dbReference>
<dbReference type="OrthoDB" id="9781032at2"/>
<dbReference type="RefSeq" id="WP_013623665.1">
    <property type="nucleotide sequence ID" value="NC_015172.1"/>
</dbReference>
<evidence type="ECO:0000259" key="2">
    <source>
        <dbReference type="Pfam" id="PF07687"/>
    </source>
</evidence>
<evidence type="ECO:0000313" key="4">
    <source>
        <dbReference type="Proteomes" id="UP000007488"/>
    </source>
</evidence>
<dbReference type="PIRSF" id="PIRSF037226">
    <property type="entry name" value="Amidohydrolase_ACY1L2_prd"/>
    <property type="match status" value="1"/>
</dbReference>
<dbReference type="PANTHER" id="PTHR30575">
    <property type="entry name" value="PEPTIDASE M20"/>
    <property type="match status" value="1"/>
</dbReference>
<dbReference type="GO" id="GO:0046657">
    <property type="term" value="P:folic acid catabolic process"/>
    <property type="evidence" value="ECO:0007669"/>
    <property type="project" value="TreeGrafter"/>
</dbReference>
<dbReference type="Proteomes" id="UP000007488">
    <property type="component" value="Chromosome"/>
</dbReference>
<dbReference type="InterPro" id="IPR052030">
    <property type="entry name" value="Peptidase_M20/M20A_hydrolases"/>
</dbReference>
<dbReference type="HOGENOM" id="CLU_031812_1_0_9"/>
<dbReference type="Gene3D" id="3.40.630.10">
    <property type="entry name" value="Zn peptidases"/>
    <property type="match status" value="1"/>
</dbReference>
<name>F0SY44_SYNGF</name>
<dbReference type="InterPro" id="IPR002933">
    <property type="entry name" value="Peptidase_M20"/>
</dbReference>
<sequence>MDGTKIRMIREIDKNAEALWQIATEIGLNPEEGFREFKAVKLLTACLQANGFQVERPVGGMETAFLARFKRGKEGPKIAFLAEYDALPEIGHGCGHNLIGTASVGAAVSLSKMPEVAGEIWVVGSPAEETSGGKVLLAAQGVFAGVDAALMFHPGTCNTIEISSQALDAIEITYLGEAAHAALSDRFGINALDAMIGLFVLLGKLKKDLCEGEKIDGIIIEGGKAPNIVPDKTVGKFYLRATDRKKLDQIKEHVLDCAVKAAQEVGAQMQWRYFEHSYQEMISNSTLAKSFQENLEQLGITEIEPPQTMLGSVDMGNVSLQVPAIHPYLQMGDGMYIAHTKEFAGAAVGQAGREVLFIAAKALAMTGWDILTDEQFLFDLKQEFQKTKTNKTR</sequence>
<reference evidence="4" key="2">
    <citation type="submission" date="2011-02" db="EMBL/GenBank/DDBJ databases">
        <title>The complete genome of Syntrophobotulus glycolicus DSM 8271.</title>
        <authorList>
            <person name="Lucas S."/>
            <person name="Copeland A."/>
            <person name="Lapidus A."/>
            <person name="Bruce D."/>
            <person name="Goodwin L."/>
            <person name="Pitluck S."/>
            <person name="Kyrpides N."/>
            <person name="Mavromatis K."/>
            <person name="Pagani I."/>
            <person name="Ivanova N."/>
            <person name="Mikhailova N."/>
            <person name="Chertkov O."/>
            <person name="Held B."/>
            <person name="Detter J.C."/>
            <person name="Tapia R."/>
            <person name="Han C."/>
            <person name="Land M."/>
            <person name="Hauser L."/>
            <person name="Markowitz V."/>
            <person name="Cheng J.-F."/>
            <person name="Hugenholtz P."/>
            <person name="Woyke T."/>
            <person name="Wu D."/>
            <person name="Spring S."/>
            <person name="Schroeder M."/>
            <person name="Brambilla E."/>
            <person name="Klenk H.-P."/>
            <person name="Eisen J.A."/>
        </authorList>
    </citation>
    <scope>NUCLEOTIDE SEQUENCE [LARGE SCALE GENOMIC DNA]</scope>
    <source>
        <strain evidence="4">DSM 8271 / FlGlyR</strain>
    </source>
</reference>
<dbReference type="Gene3D" id="3.30.70.360">
    <property type="match status" value="1"/>
</dbReference>
<dbReference type="KEGG" id="sgy:Sgly_0428"/>
<dbReference type="Pfam" id="PF07687">
    <property type="entry name" value="M20_dimer"/>
    <property type="match status" value="1"/>
</dbReference>
<protein>
    <recommendedName>
        <fullName evidence="1">Peptidase M20 domain-containing protein 2</fullName>
    </recommendedName>
</protein>
<dbReference type="Pfam" id="PF01546">
    <property type="entry name" value="Peptidase_M20"/>
    <property type="match status" value="1"/>
</dbReference>
<reference evidence="3 4" key="1">
    <citation type="journal article" date="2011" name="Stand. Genomic Sci.">
        <title>Complete genome sequence of Syntrophobotulus glycolicus type strain (FlGlyR).</title>
        <authorList>
            <person name="Han C."/>
            <person name="Mwirichia R."/>
            <person name="Chertkov O."/>
            <person name="Held B."/>
            <person name="Lapidus A."/>
            <person name="Nolan M."/>
            <person name="Lucas S."/>
            <person name="Hammon N."/>
            <person name="Deshpande S."/>
            <person name="Cheng J.F."/>
            <person name="Tapia R."/>
            <person name="Goodwin L."/>
            <person name="Pitluck S."/>
            <person name="Huntemann M."/>
            <person name="Liolios K."/>
            <person name="Ivanova N."/>
            <person name="Pagani I."/>
            <person name="Mavromatis K."/>
            <person name="Ovchinikova G."/>
            <person name="Pati A."/>
            <person name="Chen A."/>
            <person name="Palaniappan K."/>
            <person name="Land M."/>
            <person name="Hauser L."/>
            <person name="Brambilla E.M."/>
            <person name="Rohde M."/>
            <person name="Spring S."/>
            <person name="Sikorski J."/>
            <person name="Goker M."/>
            <person name="Woyke T."/>
            <person name="Bristow J."/>
            <person name="Eisen J.A."/>
            <person name="Markowitz V."/>
            <person name="Hugenholtz P."/>
            <person name="Kyrpides N.C."/>
            <person name="Klenk H.P."/>
            <person name="Detter J.C."/>
        </authorList>
    </citation>
    <scope>NUCLEOTIDE SEQUENCE [LARGE SCALE GENOMIC DNA]</scope>
    <source>
        <strain evidence="4">DSM 8271 / FlGlyR</strain>
    </source>
</reference>
<evidence type="ECO:0000256" key="1">
    <source>
        <dbReference type="PIRNR" id="PIRNR037226"/>
    </source>
</evidence>
<dbReference type="InterPro" id="IPR011650">
    <property type="entry name" value="Peptidase_M20_dimer"/>
</dbReference>
<dbReference type="SUPFAM" id="SSF55031">
    <property type="entry name" value="Bacterial exopeptidase dimerisation domain"/>
    <property type="match status" value="1"/>
</dbReference>
<dbReference type="eggNOG" id="COG1473">
    <property type="taxonomic scope" value="Bacteria"/>
</dbReference>
<dbReference type="STRING" id="645991.Sgly_0428"/>
<dbReference type="GO" id="GO:0005737">
    <property type="term" value="C:cytoplasm"/>
    <property type="evidence" value="ECO:0007669"/>
    <property type="project" value="TreeGrafter"/>
</dbReference>
<dbReference type="EMBL" id="CP002547">
    <property type="protein sequence ID" value="ADY54794.1"/>
    <property type="molecule type" value="Genomic_DNA"/>
</dbReference>
<comment type="similarity">
    <text evidence="1">Belongs to the peptidase M20A family.</text>
</comment>
<dbReference type="GO" id="GO:0071713">
    <property type="term" value="F:para-aminobenzoyl-glutamate hydrolase activity"/>
    <property type="evidence" value="ECO:0007669"/>
    <property type="project" value="TreeGrafter"/>
</dbReference>
<dbReference type="CDD" id="cd05672">
    <property type="entry name" value="M20_ACY1L2-like"/>
    <property type="match status" value="1"/>
</dbReference>
<accession>F0SY44</accession>
<dbReference type="InterPro" id="IPR036264">
    <property type="entry name" value="Bact_exopeptidase_dim_dom"/>
</dbReference>
<dbReference type="InterPro" id="IPR017144">
    <property type="entry name" value="Xaa-Arg_dipeptidase"/>
</dbReference>
<dbReference type="AlphaFoldDB" id="F0SY44"/>
<feature type="domain" description="Peptidase M20 dimerisation" evidence="2">
    <location>
        <begin position="170"/>
        <end position="261"/>
    </location>
</feature>
<evidence type="ECO:0000313" key="3">
    <source>
        <dbReference type="EMBL" id="ADY54794.1"/>
    </source>
</evidence>
<dbReference type="NCBIfam" id="TIGR01891">
    <property type="entry name" value="amidohydrolases"/>
    <property type="match status" value="1"/>
</dbReference>
<proteinExistence type="inferred from homology"/>
<dbReference type="SUPFAM" id="SSF53187">
    <property type="entry name" value="Zn-dependent exopeptidases"/>
    <property type="match status" value="1"/>
</dbReference>
<dbReference type="GO" id="GO:0016805">
    <property type="term" value="F:dipeptidase activity"/>
    <property type="evidence" value="ECO:0007669"/>
    <property type="project" value="InterPro"/>
</dbReference>